<reference evidence="2" key="1">
    <citation type="journal article" date="2014" name="Int. J. Syst. Evol. Microbiol.">
        <title>Complete genome sequence of Corynebacterium casei LMG S-19264T (=DSM 44701T), isolated from a smear-ripened cheese.</title>
        <authorList>
            <consortium name="US DOE Joint Genome Institute (JGI-PGF)"/>
            <person name="Walter F."/>
            <person name="Albersmeier A."/>
            <person name="Kalinowski J."/>
            <person name="Ruckert C."/>
        </authorList>
    </citation>
    <scope>NUCLEOTIDE SEQUENCE</scope>
    <source>
        <strain evidence="2">CGMCC 1.15034</strain>
    </source>
</reference>
<dbReference type="RefSeq" id="WP_164938666.1">
    <property type="nucleotide sequence ID" value="NZ_BMHC01000004.1"/>
</dbReference>
<evidence type="ECO:0000313" key="3">
    <source>
        <dbReference type="Proteomes" id="UP000625079"/>
    </source>
</evidence>
<proteinExistence type="predicted"/>
<dbReference type="AlphaFoldDB" id="A0AA88B8C9"/>
<name>A0AA88B8C9_9BRAD</name>
<evidence type="ECO:0000256" key="1">
    <source>
        <dbReference type="SAM" id="MobiDB-lite"/>
    </source>
</evidence>
<dbReference type="Proteomes" id="UP000625079">
    <property type="component" value="Unassembled WGS sequence"/>
</dbReference>
<comment type="caution">
    <text evidence="2">The sequence shown here is derived from an EMBL/GenBank/DDBJ whole genome shotgun (WGS) entry which is preliminary data.</text>
</comment>
<organism evidence="2 3">
    <name type="scientific">Bradyrhizobium guangdongense</name>
    <dbReference type="NCBI Taxonomy" id="1325090"/>
    <lineage>
        <taxon>Bacteria</taxon>
        <taxon>Pseudomonadati</taxon>
        <taxon>Pseudomonadota</taxon>
        <taxon>Alphaproteobacteria</taxon>
        <taxon>Hyphomicrobiales</taxon>
        <taxon>Nitrobacteraceae</taxon>
        <taxon>Bradyrhizobium</taxon>
    </lineage>
</organism>
<dbReference type="EMBL" id="BMHC01000004">
    <property type="protein sequence ID" value="GGI23841.1"/>
    <property type="molecule type" value="Genomic_DNA"/>
</dbReference>
<protein>
    <submittedName>
        <fullName evidence="2">Uncharacterized protein</fullName>
    </submittedName>
</protein>
<feature type="region of interest" description="Disordered" evidence="1">
    <location>
        <begin position="1"/>
        <end position="21"/>
    </location>
</feature>
<accession>A0AA88B8C9</accession>
<feature type="compositionally biased region" description="Basic and acidic residues" evidence="1">
    <location>
        <begin position="1"/>
        <end position="14"/>
    </location>
</feature>
<gene>
    <name evidence="2" type="ORF">GCM10010987_26400</name>
</gene>
<reference evidence="2" key="2">
    <citation type="submission" date="2022-12" db="EMBL/GenBank/DDBJ databases">
        <authorList>
            <person name="Sun Q."/>
            <person name="Zhou Y."/>
        </authorList>
    </citation>
    <scope>NUCLEOTIDE SEQUENCE</scope>
    <source>
        <strain evidence="2">CGMCC 1.15034</strain>
    </source>
</reference>
<sequence length="58" mass="6724">MTRESLEHQADRAEALAAQTADEEVKQNLLAAAREYRRRLKSEPFEPKAEWDLPKEIS</sequence>
<evidence type="ECO:0000313" key="2">
    <source>
        <dbReference type="EMBL" id="GGI23841.1"/>
    </source>
</evidence>